<comment type="similarity">
    <text evidence="2 9">Belongs to the cytochrome P450 family.</text>
</comment>
<dbReference type="GO" id="GO:0020037">
    <property type="term" value="F:heme binding"/>
    <property type="evidence" value="ECO:0007669"/>
    <property type="project" value="InterPro"/>
</dbReference>
<evidence type="ECO:0000256" key="9">
    <source>
        <dbReference type="RuleBase" id="RU000461"/>
    </source>
</evidence>
<dbReference type="Proteomes" id="UP001458880">
    <property type="component" value="Unassembled WGS sequence"/>
</dbReference>
<dbReference type="InterPro" id="IPR001128">
    <property type="entry name" value="Cyt_P450"/>
</dbReference>
<sequence>MDILTVVFIGLFFLMVGYRPPWWSKKQQICTSTSQIPGPISLPFLGTYWTFSWIGGYSLNKVHLFYKDMFQKYGPIIKEEALWNIPVISIVRRNDIEKVLKTSGKFPIRPPTEAIAYYRKSRPERYASAGLVNEQGETWAHLRANLTKDITSPQTIATFLPQVAAISNDLCALIKHFRQKDNKIDQLELLTRRLGLEVMCTLVLGRRMGFLLPEGETDIARRLRIAVHHHFLSCRDTYYGLPLWKLFHTSSYSHLIDSEEDIYNLALELVANADEATKESIIFESILKAQIDEREKTAAIVDFIASGIHTLGNTLVFLLSLISQRKDVQEEIAANENSEYIKACIKETFRLLPTAFCLARVLEKDLELSGHLVKAGNVVVCQTGLACRDPENFSRPNEFLPERWLGEEKSKTLASSTFLLLPFGCGKRQCPGRRFIEQSLPVILKELVQNFIISYDKKNVDISFEFIMAPVSPVQMSFEDR</sequence>
<dbReference type="PANTHER" id="PTHR24279:SF120">
    <property type="entry name" value="CYTOCHROME P450"/>
    <property type="match status" value="1"/>
</dbReference>
<dbReference type="AlphaFoldDB" id="A0AAW1LTT9"/>
<dbReference type="PROSITE" id="PS00086">
    <property type="entry name" value="CYTOCHROME_P450"/>
    <property type="match status" value="1"/>
</dbReference>
<dbReference type="PRINTS" id="PR00463">
    <property type="entry name" value="EP450I"/>
</dbReference>
<dbReference type="GO" id="GO:0005506">
    <property type="term" value="F:iron ion binding"/>
    <property type="evidence" value="ECO:0007669"/>
    <property type="project" value="InterPro"/>
</dbReference>
<gene>
    <name evidence="10" type="ORF">QE152_g10734</name>
</gene>
<evidence type="ECO:0000256" key="4">
    <source>
        <dbReference type="ARBA" id="ARBA00022723"/>
    </source>
</evidence>
<dbReference type="Gene3D" id="1.10.630.10">
    <property type="entry name" value="Cytochrome P450"/>
    <property type="match status" value="1"/>
</dbReference>
<dbReference type="CDD" id="cd11054">
    <property type="entry name" value="CYP24A1-like"/>
    <property type="match status" value="1"/>
</dbReference>
<evidence type="ECO:0000256" key="5">
    <source>
        <dbReference type="ARBA" id="ARBA00023002"/>
    </source>
</evidence>
<dbReference type="PANTHER" id="PTHR24279">
    <property type="entry name" value="CYTOCHROME P450"/>
    <property type="match status" value="1"/>
</dbReference>
<evidence type="ECO:0000256" key="6">
    <source>
        <dbReference type="ARBA" id="ARBA00023004"/>
    </source>
</evidence>
<keyword evidence="3 8" id="KW-0349">Heme</keyword>
<evidence type="ECO:0000256" key="8">
    <source>
        <dbReference type="PIRSR" id="PIRSR602401-1"/>
    </source>
</evidence>
<comment type="caution">
    <text evidence="10">The sequence shown here is derived from an EMBL/GenBank/DDBJ whole genome shotgun (WGS) entry which is preliminary data.</text>
</comment>
<keyword evidence="6 8" id="KW-0408">Iron</keyword>
<dbReference type="InterPro" id="IPR050479">
    <property type="entry name" value="CYP11_CYP27_families"/>
</dbReference>
<keyword evidence="5 9" id="KW-0560">Oxidoreductase</keyword>
<protein>
    <submittedName>
        <fullName evidence="10">Cytochrome P450</fullName>
    </submittedName>
</protein>
<dbReference type="EMBL" id="JASPKY010000100">
    <property type="protein sequence ID" value="KAK9737400.1"/>
    <property type="molecule type" value="Genomic_DNA"/>
</dbReference>
<evidence type="ECO:0000256" key="1">
    <source>
        <dbReference type="ARBA" id="ARBA00001971"/>
    </source>
</evidence>
<dbReference type="InterPro" id="IPR036396">
    <property type="entry name" value="Cyt_P450_sf"/>
</dbReference>
<dbReference type="GO" id="GO:0004497">
    <property type="term" value="F:monooxygenase activity"/>
    <property type="evidence" value="ECO:0007669"/>
    <property type="project" value="UniProtKB-KW"/>
</dbReference>
<dbReference type="PRINTS" id="PR00385">
    <property type="entry name" value="P450"/>
</dbReference>
<evidence type="ECO:0000313" key="10">
    <source>
        <dbReference type="EMBL" id="KAK9737400.1"/>
    </source>
</evidence>
<evidence type="ECO:0000313" key="11">
    <source>
        <dbReference type="Proteomes" id="UP001458880"/>
    </source>
</evidence>
<evidence type="ECO:0000256" key="7">
    <source>
        <dbReference type="ARBA" id="ARBA00023033"/>
    </source>
</evidence>
<dbReference type="InterPro" id="IPR002401">
    <property type="entry name" value="Cyt_P450_E_grp-I"/>
</dbReference>
<comment type="cofactor">
    <cofactor evidence="1 8">
        <name>heme</name>
        <dbReference type="ChEBI" id="CHEBI:30413"/>
    </cofactor>
</comment>
<feature type="binding site" description="axial binding residue" evidence="8">
    <location>
        <position position="430"/>
    </location>
    <ligand>
        <name>heme</name>
        <dbReference type="ChEBI" id="CHEBI:30413"/>
    </ligand>
    <ligandPart>
        <name>Fe</name>
        <dbReference type="ChEBI" id="CHEBI:18248"/>
    </ligandPart>
</feature>
<dbReference type="InterPro" id="IPR017972">
    <property type="entry name" value="Cyt_P450_CS"/>
</dbReference>
<organism evidence="10 11">
    <name type="scientific">Popillia japonica</name>
    <name type="common">Japanese beetle</name>
    <dbReference type="NCBI Taxonomy" id="7064"/>
    <lineage>
        <taxon>Eukaryota</taxon>
        <taxon>Metazoa</taxon>
        <taxon>Ecdysozoa</taxon>
        <taxon>Arthropoda</taxon>
        <taxon>Hexapoda</taxon>
        <taxon>Insecta</taxon>
        <taxon>Pterygota</taxon>
        <taxon>Neoptera</taxon>
        <taxon>Endopterygota</taxon>
        <taxon>Coleoptera</taxon>
        <taxon>Polyphaga</taxon>
        <taxon>Scarabaeiformia</taxon>
        <taxon>Scarabaeidae</taxon>
        <taxon>Rutelinae</taxon>
        <taxon>Popillia</taxon>
    </lineage>
</organism>
<reference evidence="10 11" key="1">
    <citation type="journal article" date="2024" name="BMC Genomics">
        <title>De novo assembly and annotation of Popillia japonica's genome with initial clues to its potential as an invasive pest.</title>
        <authorList>
            <person name="Cucini C."/>
            <person name="Boschi S."/>
            <person name="Funari R."/>
            <person name="Cardaioli E."/>
            <person name="Iannotti N."/>
            <person name="Marturano G."/>
            <person name="Paoli F."/>
            <person name="Bruttini M."/>
            <person name="Carapelli A."/>
            <person name="Frati F."/>
            <person name="Nardi F."/>
        </authorList>
    </citation>
    <scope>NUCLEOTIDE SEQUENCE [LARGE SCALE GENOMIC DNA]</scope>
    <source>
        <strain evidence="10">DMR45628</strain>
    </source>
</reference>
<evidence type="ECO:0000256" key="3">
    <source>
        <dbReference type="ARBA" id="ARBA00022617"/>
    </source>
</evidence>
<keyword evidence="7 9" id="KW-0503">Monooxygenase</keyword>
<dbReference type="GO" id="GO:0016705">
    <property type="term" value="F:oxidoreductase activity, acting on paired donors, with incorporation or reduction of molecular oxygen"/>
    <property type="evidence" value="ECO:0007669"/>
    <property type="project" value="InterPro"/>
</dbReference>
<keyword evidence="11" id="KW-1185">Reference proteome</keyword>
<evidence type="ECO:0000256" key="2">
    <source>
        <dbReference type="ARBA" id="ARBA00010617"/>
    </source>
</evidence>
<name>A0AAW1LTT9_POPJA</name>
<dbReference type="Pfam" id="PF00067">
    <property type="entry name" value="p450"/>
    <property type="match status" value="1"/>
</dbReference>
<proteinExistence type="inferred from homology"/>
<keyword evidence="4 8" id="KW-0479">Metal-binding</keyword>
<dbReference type="SUPFAM" id="SSF48264">
    <property type="entry name" value="Cytochrome P450"/>
    <property type="match status" value="1"/>
</dbReference>
<accession>A0AAW1LTT9</accession>